<evidence type="ECO:0000313" key="3">
    <source>
        <dbReference type="Proteomes" id="UP000198620"/>
    </source>
</evidence>
<evidence type="ECO:0000259" key="1">
    <source>
        <dbReference type="PROSITE" id="PS50106"/>
    </source>
</evidence>
<dbReference type="InterPro" id="IPR041489">
    <property type="entry name" value="PDZ_6"/>
</dbReference>
<dbReference type="SMART" id="SM00228">
    <property type="entry name" value="PDZ"/>
    <property type="match status" value="1"/>
</dbReference>
<reference evidence="2 3" key="1">
    <citation type="submission" date="2016-10" db="EMBL/GenBank/DDBJ databases">
        <authorList>
            <person name="de Groot N.N."/>
        </authorList>
    </citation>
    <scope>NUCLEOTIDE SEQUENCE [LARGE SCALE GENOMIC DNA]</scope>
    <source>
        <strain evidence="2 3">Nv1</strain>
    </source>
</reference>
<dbReference type="PANTHER" id="PTHR32060">
    <property type="entry name" value="TAIL-SPECIFIC PROTEASE"/>
    <property type="match status" value="1"/>
</dbReference>
<dbReference type="InterPro" id="IPR001478">
    <property type="entry name" value="PDZ"/>
</dbReference>
<dbReference type="InterPro" id="IPR029045">
    <property type="entry name" value="ClpP/crotonase-like_dom_sf"/>
</dbReference>
<accession>A0A1H7MK50</accession>
<dbReference type="CDD" id="cd06782">
    <property type="entry name" value="cpPDZ_CPP-like"/>
    <property type="match status" value="1"/>
</dbReference>
<name>A0A1H7MK50_9PROT</name>
<dbReference type="EMBL" id="FOBH01000005">
    <property type="protein sequence ID" value="SEL11449.1"/>
    <property type="molecule type" value="Genomic_DNA"/>
</dbReference>
<feature type="domain" description="PDZ" evidence="1">
    <location>
        <begin position="88"/>
        <end position="154"/>
    </location>
</feature>
<dbReference type="Gene3D" id="3.30.750.44">
    <property type="match status" value="1"/>
</dbReference>
<keyword evidence="2" id="KW-0645">Protease</keyword>
<dbReference type="GO" id="GO:0004175">
    <property type="term" value="F:endopeptidase activity"/>
    <property type="evidence" value="ECO:0007669"/>
    <property type="project" value="TreeGrafter"/>
</dbReference>
<dbReference type="InterPro" id="IPR036034">
    <property type="entry name" value="PDZ_sf"/>
</dbReference>
<dbReference type="AlphaFoldDB" id="A0A1H7MK50"/>
<dbReference type="PROSITE" id="PS50106">
    <property type="entry name" value="PDZ"/>
    <property type="match status" value="1"/>
</dbReference>
<organism evidence="2 3">
    <name type="scientific">Nitrosovibrio tenuis</name>
    <dbReference type="NCBI Taxonomy" id="1233"/>
    <lineage>
        <taxon>Bacteria</taxon>
        <taxon>Pseudomonadati</taxon>
        <taxon>Pseudomonadota</taxon>
        <taxon>Betaproteobacteria</taxon>
        <taxon>Nitrosomonadales</taxon>
        <taxon>Nitrosomonadaceae</taxon>
        <taxon>Nitrosovibrio</taxon>
    </lineage>
</organism>
<dbReference type="Pfam" id="PF03572">
    <property type="entry name" value="Peptidase_S41"/>
    <property type="match status" value="1"/>
</dbReference>
<keyword evidence="2" id="KW-0378">Hydrolase</keyword>
<dbReference type="PANTHER" id="PTHR32060:SF22">
    <property type="entry name" value="CARBOXYL-TERMINAL-PROCESSING PEPTIDASE 3, CHLOROPLASTIC"/>
    <property type="match status" value="1"/>
</dbReference>
<dbReference type="Gene3D" id="3.90.226.10">
    <property type="entry name" value="2-enoyl-CoA Hydratase, Chain A, domain 1"/>
    <property type="match status" value="1"/>
</dbReference>
<dbReference type="SUPFAM" id="SSF52096">
    <property type="entry name" value="ClpP/crotonase"/>
    <property type="match status" value="1"/>
</dbReference>
<dbReference type="InterPro" id="IPR005151">
    <property type="entry name" value="Tail-specific_protease"/>
</dbReference>
<gene>
    <name evidence="2" type="ORF">SAMN05216387_105113</name>
</gene>
<proteinExistence type="predicted"/>
<keyword evidence="3" id="KW-1185">Reference proteome</keyword>
<evidence type="ECO:0000313" key="2">
    <source>
        <dbReference type="EMBL" id="SEL11449.1"/>
    </source>
</evidence>
<dbReference type="Gene3D" id="2.30.42.10">
    <property type="match status" value="1"/>
</dbReference>
<dbReference type="GO" id="GO:0006508">
    <property type="term" value="P:proteolysis"/>
    <property type="evidence" value="ECO:0007669"/>
    <property type="project" value="UniProtKB-KW"/>
</dbReference>
<dbReference type="Proteomes" id="UP000198620">
    <property type="component" value="Unassembled WGS sequence"/>
</dbReference>
<sequence length="375" mass="40567">MLLAAFFAGYLVRTLPLLTPREGTPQREADSTSSNSAISQYTEALAHIRQSAVFLRPTESMEDLTASTLKAYLAQEDPYSDFLTSGEYMRFKAAGSQIHAGIGLDIEKQRNGDVICYPLPEGPAARAGVQPGERLLALDGISITGKSIPAVVALAMGQPGTHIILELEDHSGIRRQLTITRSLNSFPAVSEYTHRSIRIIKLTSFTPATRKDLEYMLSDWSKAHPVIVDLRNCGGGDFHAAVDAAMLFLKQGEPIISVKSRSGMQSYSSTIEPISPTQRVFLWQDELTASAAEIFIAALVENGRAASVGRITAGKGTRQDVIELKNGGALILTTGYLVTPRGVQFDGRGLAPTYPVKQGSANTDYFFDKTASLIN</sequence>
<dbReference type="SUPFAM" id="SSF50156">
    <property type="entry name" value="PDZ domain-like"/>
    <property type="match status" value="1"/>
</dbReference>
<dbReference type="STRING" id="1233.SAMN05216387_105113"/>
<protein>
    <submittedName>
        <fullName evidence="2">Carboxyl-terminal processing protease</fullName>
    </submittedName>
</protein>
<dbReference type="GO" id="GO:0008236">
    <property type="term" value="F:serine-type peptidase activity"/>
    <property type="evidence" value="ECO:0007669"/>
    <property type="project" value="InterPro"/>
</dbReference>
<dbReference type="Pfam" id="PF17820">
    <property type="entry name" value="PDZ_6"/>
    <property type="match status" value="1"/>
</dbReference>
<dbReference type="SMART" id="SM00245">
    <property type="entry name" value="TSPc"/>
    <property type="match status" value="1"/>
</dbReference>